<dbReference type="PANTHER" id="PTHR34062">
    <property type="entry name" value="OXIDOREDUCTASE 21 KDA SUBUNIT, PUTATIVE (AFU_ORTHOLOGUE AFUA_4G04750)-RELATED"/>
    <property type="match status" value="1"/>
</dbReference>
<dbReference type="InterPro" id="IPR024549">
    <property type="entry name" value="NADH-UbQ_OxRdtase_su21_C_fun"/>
</dbReference>
<dbReference type="InterPro" id="IPR019721">
    <property type="entry name" value="NADH-UbQ_OxRdtase_su21_N"/>
</dbReference>
<evidence type="ECO:0008006" key="6">
    <source>
        <dbReference type="Google" id="ProtNLM"/>
    </source>
</evidence>
<dbReference type="PANTHER" id="PTHR34062:SF1">
    <property type="entry name" value="NADH-UBIQUINONE OXIDOREDUCTASE 21KDA SUBUNIT N-TERMINAL DOMAIN-CONTAINING PROTEIN"/>
    <property type="match status" value="1"/>
</dbReference>
<comment type="caution">
    <text evidence="4">The sequence shown here is derived from an EMBL/GenBank/DDBJ whole genome shotgun (WGS) entry which is preliminary data.</text>
</comment>
<sequence>MSSAERFIRTEHPVIDADPHFTRVVRYMRTSDYAAWGGLTLGGPAILLAFERVRPGAGPKGINVALTVGAAIGFMGGFLYSYQKSSLRFLGWEENAREQAMNRSEMDARAAAGLPAYGEPTMDEANQASAARNSKYSILKFSAVPWFNTTNHKYHLAENTNNAAVQSDK</sequence>
<dbReference type="Pfam" id="PF10785">
    <property type="entry name" value="NADH-u_ox-rdase"/>
    <property type="match status" value="1"/>
</dbReference>
<gene>
    <name evidence="4" type="ORF">BG011_004593</name>
</gene>
<keyword evidence="1" id="KW-0812">Transmembrane</keyword>
<accession>A0A9P6PY73</accession>
<dbReference type="InterPro" id="IPR053229">
    <property type="entry name" value="NADH-Q_oxidrdct_subunit"/>
</dbReference>
<keyword evidence="1" id="KW-1133">Transmembrane helix</keyword>
<feature type="domain" description="NADH-ubiquinone oxidoreductase 21kDa subunit N-terminal" evidence="2">
    <location>
        <begin position="10"/>
        <end position="94"/>
    </location>
</feature>
<keyword evidence="1" id="KW-0472">Membrane</keyword>
<dbReference type="OrthoDB" id="196140at2759"/>
<evidence type="ECO:0000313" key="5">
    <source>
        <dbReference type="Proteomes" id="UP000726737"/>
    </source>
</evidence>
<evidence type="ECO:0000259" key="2">
    <source>
        <dbReference type="Pfam" id="PF10785"/>
    </source>
</evidence>
<name>A0A9P6PY73_9FUNG</name>
<protein>
    <recommendedName>
        <fullName evidence="6">NADH-ubiquinone oxidoreductase 21 kDa subunit</fullName>
    </recommendedName>
</protein>
<organism evidence="4 5">
    <name type="scientific">Mortierella polycephala</name>
    <dbReference type="NCBI Taxonomy" id="41804"/>
    <lineage>
        <taxon>Eukaryota</taxon>
        <taxon>Fungi</taxon>
        <taxon>Fungi incertae sedis</taxon>
        <taxon>Mucoromycota</taxon>
        <taxon>Mortierellomycotina</taxon>
        <taxon>Mortierellomycetes</taxon>
        <taxon>Mortierellales</taxon>
        <taxon>Mortierellaceae</taxon>
        <taxon>Mortierella</taxon>
    </lineage>
</organism>
<reference evidence="4" key="1">
    <citation type="journal article" date="2020" name="Fungal Divers.">
        <title>Resolving the Mortierellaceae phylogeny through synthesis of multi-gene phylogenetics and phylogenomics.</title>
        <authorList>
            <person name="Vandepol N."/>
            <person name="Liber J."/>
            <person name="Desiro A."/>
            <person name="Na H."/>
            <person name="Kennedy M."/>
            <person name="Barry K."/>
            <person name="Grigoriev I.V."/>
            <person name="Miller A.N."/>
            <person name="O'Donnell K."/>
            <person name="Stajich J.E."/>
            <person name="Bonito G."/>
        </authorList>
    </citation>
    <scope>NUCLEOTIDE SEQUENCE</scope>
    <source>
        <strain evidence="4">KOD948</strain>
    </source>
</reference>
<proteinExistence type="predicted"/>
<evidence type="ECO:0000313" key="4">
    <source>
        <dbReference type="EMBL" id="KAG0256363.1"/>
    </source>
</evidence>
<evidence type="ECO:0000259" key="3">
    <source>
        <dbReference type="Pfam" id="PF12853"/>
    </source>
</evidence>
<dbReference type="Pfam" id="PF12853">
    <property type="entry name" value="NADH_u_ox_C"/>
    <property type="match status" value="1"/>
</dbReference>
<dbReference type="Proteomes" id="UP000726737">
    <property type="component" value="Unassembled WGS sequence"/>
</dbReference>
<feature type="transmembrane region" description="Helical" evidence="1">
    <location>
        <begin position="33"/>
        <end position="50"/>
    </location>
</feature>
<feature type="transmembrane region" description="Helical" evidence="1">
    <location>
        <begin position="62"/>
        <end position="82"/>
    </location>
</feature>
<dbReference type="EMBL" id="JAAAJA010000302">
    <property type="protein sequence ID" value="KAG0256363.1"/>
    <property type="molecule type" value="Genomic_DNA"/>
</dbReference>
<dbReference type="AlphaFoldDB" id="A0A9P6PY73"/>
<feature type="domain" description="NADH-ubiquinone oxidoreductase 21kDa subunit C-terminal fungi" evidence="3">
    <location>
        <begin position="104"/>
        <end position="156"/>
    </location>
</feature>
<keyword evidence="5" id="KW-1185">Reference proteome</keyword>
<evidence type="ECO:0000256" key="1">
    <source>
        <dbReference type="SAM" id="Phobius"/>
    </source>
</evidence>